<feature type="region of interest" description="Disordered" evidence="9">
    <location>
        <begin position="300"/>
        <end position="341"/>
    </location>
</feature>
<dbReference type="PROSITE" id="PS00108">
    <property type="entry name" value="PROTEIN_KINASE_ST"/>
    <property type="match status" value="1"/>
</dbReference>
<dbReference type="SMART" id="SM00220">
    <property type="entry name" value="S_TKc"/>
    <property type="match status" value="1"/>
</dbReference>
<dbReference type="OrthoDB" id="248495at2759"/>
<evidence type="ECO:0000256" key="5">
    <source>
        <dbReference type="ARBA" id="ARBA00022840"/>
    </source>
</evidence>
<evidence type="ECO:0000256" key="4">
    <source>
        <dbReference type="ARBA" id="ARBA00022838"/>
    </source>
</evidence>
<proteinExistence type="predicted"/>
<evidence type="ECO:0000256" key="6">
    <source>
        <dbReference type="ARBA" id="ARBA00023328"/>
    </source>
</evidence>
<dbReference type="PROSITE" id="PS51489">
    <property type="entry name" value="BUB1_N"/>
    <property type="match status" value="1"/>
</dbReference>
<reference evidence="12" key="3">
    <citation type="submission" date="2025-09" db="UniProtKB">
        <authorList>
            <consortium name="Ensembl"/>
        </authorList>
    </citation>
    <scope>IDENTIFICATION</scope>
</reference>
<reference evidence="12 13" key="1">
    <citation type="submission" date="2019-04" db="EMBL/GenBank/DDBJ databases">
        <authorList>
            <consortium name="Wellcome Sanger Institute Data Sharing"/>
        </authorList>
    </citation>
    <scope>NUCLEOTIDE SEQUENCE [LARGE SCALE GENOMIC DNA]</scope>
</reference>
<keyword evidence="3 7" id="KW-0547">Nucleotide-binding</keyword>
<dbReference type="InterPro" id="IPR015661">
    <property type="entry name" value="Bub1/Mad3"/>
</dbReference>
<evidence type="ECO:0000256" key="2">
    <source>
        <dbReference type="ARBA" id="ARBA00022454"/>
    </source>
</evidence>
<dbReference type="Gene3D" id="1.10.510.10">
    <property type="entry name" value="Transferase(Phosphotransferase) domain 1"/>
    <property type="match status" value="1"/>
</dbReference>
<dbReference type="GO" id="GO:0007094">
    <property type="term" value="P:mitotic spindle assembly checkpoint signaling"/>
    <property type="evidence" value="ECO:0007669"/>
    <property type="project" value="InterPro"/>
</dbReference>
<keyword evidence="2" id="KW-0158">Chromosome</keyword>
<dbReference type="PROSITE" id="PS00107">
    <property type="entry name" value="PROTEIN_KINASE_ATP"/>
    <property type="match status" value="1"/>
</dbReference>
<feature type="coiled-coil region" evidence="8">
    <location>
        <begin position="259"/>
        <end position="289"/>
    </location>
</feature>
<feature type="domain" description="Protein kinase" evidence="10">
    <location>
        <begin position="944"/>
        <end position="1239"/>
    </location>
</feature>
<comment type="subcellular location">
    <subcellularLocation>
        <location evidence="1">Chromosome</location>
        <location evidence="1">Centromere</location>
        <location evidence="1">Kinetochore</location>
    </subcellularLocation>
</comment>
<dbReference type="Gene3D" id="6.10.130.20">
    <property type="match status" value="1"/>
</dbReference>
<dbReference type="AlphaFoldDB" id="A0A8C9SCE6"/>
<dbReference type="Proteomes" id="UP000694397">
    <property type="component" value="Chromosome 8"/>
</dbReference>
<feature type="compositionally biased region" description="Polar residues" evidence="9">
    <location>
        <begin position="322"/>
        <end position="341"/>
    </location>
</feature>
<dbReference type="GO" id="GO:0005524">
    <property type="term" value="F:ATP binding"/>
    <property type="evidence" value="ECO:0007669"/>
    <property type="project" value="UniProtKB-UniRule"/>
</dbReference>
<protein>
    <submittedName>
        <fullName evidence="12">BUB1 mitotic checkpoint serine/threonine kinase</fullName>
    </submittedName>
</protein>
<feature type="binding site" evidence="7">
    <location>
        <position position="973"/>
    </location>
    <ligand>
        <name>ATP</name>
        <dbReference type="ChEBI" id="CHEBI:30616"/>
    </ligand>
</feature>
<dbReference type="SMART" id="SM00777">
    <property type="entry name" value="Mad3_BUB1_I"/>
    <property type="match status" value="1"/>
</dbReference>
<keyword evidence="6" id="KW-0137">Centromere</keyword>
<dbReference type="PANTHER" id="PTHR14030">
    <property type="entry name" value="MITOTIC CHECKPOINT SERINE/THREONINE-PROTEIN KINASE BUB1"/>
    <property type="match status" value="1"/>
</dbReference>
<dbReference type="InterPro" id="IPR013212">
    <property type="entry name" value="Mad3/Bub1_I"/>
</dbReference>
<feature type="domain" description="BUB1 N-terminal" evidence="11">
    <location>
        <begin position="16"/>
        <end position="178"/>
    </location>
</feature>
<organism evidence="12 13">
    <name type="scientific">Scleropages formosus</name>
    <name type="common">Asian bonytongue</name>
    <name type="synonym">Osteoglossum formosum</name>
    <dbReference type="NCBI Taxonomy" id="113540"/>
    <lineage>
        <taxon>Eukaryota</taxon>
        <taxon>Metazoa</taxon>
        <taxon>Chordata</taxon>
        <taxon>Craniata</taxon>
        <taxon>Vertebrata</taxon>
        <taxon>Euteleostomi</taxon>
        <taxon>Actinopterygii</taxon>
        <taxon>Neopterygii</taxon>
        <taxon>Teleostei</taxon>
        <taxon>Osteoglossocephala</taxon>
        <taxon>Osteoglossomorpha</taxon>
        <taxon>Osteoglossiformes</taxon>
        <taxon>Osteoglossidae</taxon>
        <taxon>Scleropages</taxon>
    </lineage>
</organism>
<dbReference type="GeneTree" id="ENSGT00940000157865"/>
<keyword evidence="5 7" id="KW-0067">ATP-binding</keyword>
<name>A0A8C9SCE6_SCLFO</name>
<dbReference type="GO" id="GO:0000776">
    <property type="term" value="C:kinetochore"/>
    <property type="evidence" value="ECO:0007669"/>
    <property type="project" value="UniProtKB-KW"/>
</dbReference>
<evidence type="ECO:0000259" key="10">
    <source>
        <dbReference type="PROSITE" id="PS50011"/>
    </source>
</evidence>
<evidence type="ECO:0000259" key="11">
    <source>
        <dbReference type="PROSITE" id="PS51489"/>
    </source>
</evidence>
<dbReference type="Pfam" id="PF08311">
    <property type="entry name" value="Mad3_BUB1_I"/>
    <property type="match status" value="1"/>
</dbReference>
<evidence type="ECO:0000256" key="8">
    <source>
        <dbReference type="SAM" id="Coils"/>
    </source>
</evidence>
<sequence length="1239" mass="137992">MTNVNEMAAGTSLQKFEMSLSTYTGDDPLDLWERYVEHLEKEQNSCISSVLNRLVQTFLPQKRYCNDIRYINLCIKCASYYSDPINLYSYIHGEGIGARTSPLYVAWAQEFEKRGLFPQADAVYQRALENQAEPSEMILQQYRLFKARPSEHQNVAPGAVRNPLQNSQVTNQMEQQRERLFPQFKDPEGWAQVPTDRTLRIISRSENTPVTQPGQASSVTLQSVSMYCVNDLVCEGSEMCFEELRAQRYFEKCRQQKTLREWEEKQRCLKEEEEEVRQLKSCLVELESILNANKTEEQQDACTLKDGSLNKSSSRLHPEPYQQPNGHRSVSSGGSTLVQNLNAGLPPGSLPRAHLLPHGQSFQCSTLDTLGPHTLVQPVLAGSEKDEAAAVFGHCLSQPSQLSKMMPSLQGPPVTLSGPVLGSFTSASLVDQSTNISCCSTASLEITGLKRAACAVQSESGGFHTTNINNHSTSKFDQQSFRGELDPSGNTVMEINGTQDVSEGGTENLSHITPNTSLGLVQATPCRVQPSPTVNTREALDVIMDMFQAPTLIQDESLRCMSRKLPDNTSDITYQHTVIQPSGTGRAPTAVPFSIFQDENEKENAGVNPRLGATRPARILADLPVSKQVKQNDTSASVKSSTDDSTVWGPHCNNNLATCPNNTGDFAVAACLVSTPFHATTTQPWKLDEDQENHLQRVFSDSKTFQHQSTKLSPILEQSSFEEKGPLSSTAMCSDQGTIFDHHMLPASSISEQSERSKTLSFPEQMLSPDNSASSGILAQKCQKDWDVGVSPDLAPKLDIFHVKSPEHDAEPDWVSLKSVEHEIMSDVSPPKSPGDAPKSNWFLSKSPEQVSISDFVLPKSPEQATRPDFDIPMSPDPEARPVQDVPSLKTMMLISDPWDEDLISRLLARLPTPLSCTPNFSTWNCKVPSIVPKTTVTIGTESFRVDCVLGEGAFATVYQARCLATSEKLIFKVQKPPNPWEFYINSQLNQRLPSSLRHLFNNLYSAHLFQNGSVLLGELHNCGTLLNVVNLYKNTCEKVMAPPLAMYFAVCILQMVEHLHSSQIIHADIKPDNFIFGERFLENECFDPDHLDHGLALIDLGQSIDMTLFPEGTAFTAKCMTSGFQCTEMLSGRPWNYQTDYFGIAGTVYCMIFGTYMKVKNEDGVWKTNAVFKRNPHAELWMEFFHTLLNVPDCTSLPCLRILRSRLSAELQQNYGTKLRMLKKRLVGQLLESKRSCK</sequence>
<dbReference type="InterPro" id="IPR008271">
    <property type="entry name" value="Ser/Thr_kinase_AS"/>
</dbReference>
<dbReference type="RefSeq" id="XP_018621600.2">
    <property type="nucleotide sequence ID" value="XM_018766084.2"/>
</dbReference>
<dbReference type="GO" id="GO:0051754">
    <property type="term" value="P:meiotic sister chromatid cohesion, centromeric"/>
    <property type="evidence" value="ECO:0007669"/>
    <property type="project" value="TreeGrafter"/>
</dbReference>
<keyword evidence="8" id="KW-0175">Coiled coil</keyword>
<dbReference type="InterPro" id="IPR017441">
    <property type="entry name" value="Protein_kinase_ATP_BS"/>
</dbReference>
<evidence type="ECO:0000256" key="1">
    <source>
        <dbReference type="ARBA" id="ARBA00004629"/>
    </source>
</evidence>
<evidence type="ECO:0000256" key="7">
    <source>
        <dbReference type="PROSITE-ProRule" id="PRU10141"/>
    </source>
</evidence>
<dbReference type="SUPFAM" id="SSF56112">
    <property type="entry name" value="Protein kinase-like (PK-like)"/>
    <property type="match status" value="1"/>
</dbReference>
<dbReference type="GO" id="GO:0004672">
    <property type="term" value="F:protein kinase activity"/>
    <property type="evidence" value="ECO:0007669"/>
    <property type="project" value="InterPro"/>
</dbReference>
<keyword evidence="4" id="KW-0995">Kinetochore</keyword>
<reference evidence="12" key="2">
    <citation type="submission" date="2025-08" db="UniProtKB">
        <authorList>
            <consortium name="Ensembl"/>
        </authorList>
    </citation>
    <scope>IDENTIFICATION</scope>
</reference>
<keyword evidence="13" id="KW-1185">Reference proteome</keyword>
<evidence type="ECO:0000313" key="13">
    <source>
        <dbReference type="Proteomes" id="UP000694397"/>
    </source>
</evidence>
<dbReference type="GeneID" id="108942627"/>
<evidence type="ECO:0000256" key="3">
    <source>
        <dbReference type="ARBA" id="ARBA00022741"/>
    </source>
</evidence>
<dbReference type="PANTHER" id="PTHR14030:SF26">
    <property type="entry name" value="MITOTIC CHECKPOINT SERINE_THREONINE-PROTEIN KINASE BUB1"/>
    <property type="match status" value="1"/>
</dbReference>
<dbReference type="CTD" id="699"/>
<feature type="region of interest" description="Disordered" evidence="9">
    <location>
        <begin position="864"/>
        <end position="884"/>
    </location>
</feature>
<evidence type="ECO:0000313" key="12">
    <source>
        <dbReference type="Ensembl" id="ENSSFOP00015030280.2"/>
    </source>
</evidence>
<dbReference type="InterPro" id="IPR000719">
    <property type="entry name" value="Prot_kinase_dom"/>
</dbReference>
<gene>
    <name evidence="12" type="primary">bub1</name>
</gene>
<dbReference type="Ensembl" id="ENSSFOT00015030627.2">
    <property type="protein sequence ID" value="ENSSFOP00015030280.2"/>
    <property type="gene ID" value="ENSSFOG00015019432.2"/>
</dbReference>
<dbReference type="PROSITE" id="PS50011">
    <property type="entry name" value="PROTEIN_KINASE_DOM"/>
    <property type="match status" value="1"/>
</dbReference>
<dbReference type="InterPro" id="IPR011009">
    <property type="entry name" value="Kinase-like_dom_sf"/>
</dbReference>
<dbReference type="Gene3D" id="1.25.40.430">
    <property type="match status" value="1"/>
</dbReference>
<accession>A0A8C9SCE6</accession>
<dbReference type="Pfam" id="PF00069">
    <property type="entry name" value="Pkinase"/>
    <property type="match status" value="1"/>
</dbReference>
<dbReference type="GO" id="GO:0005634">
    <property type="term" value="C:nucleus"/>
    <property type="evidence" value="ECO:0007669"/>
    <property type="project" value="TreeGrafter"/>
</dbReference>
<evidence type="ECO:0000256" key="9">
    <source>
        <dbReference type="SAM" id="MobiDB-lite"/>
    </source>
</evidence>